<evidence type="ECO:0000256" key="8">
    <source>
        <dbReference type="ARBA" id="ARBA00022989"/>
    </source>
</evidence>
<keyword evidence="9" id="KW-0496">Mitochondrion</keyword>
<evidence type="ECO:0000256" key="3">
    <source>
        <dbReference type="ARBA" id="ARBA00008370"/>
    </source>
</evidence>
<keyword evidence="7" id="KW-0999">Mitochondrion inner membrane</keyword>
<dbReference type="OrthoDB" id="5516033at2759"/>
<keyword evidence="13" id="KW-1185">Reference proteome</keyword>
<dbReference type="PANTHER" id="PTHR17130:SF14">
    <property type="entry name" value="CYTOCHROME C OXIDASE ASSEMBLY PROTEIN COX16 HOMOLOG, MITOCHONDRIAL"/>
    <property type="match status" value="1"/>
</dbReference>
<comment type="subcellular location">
    <subcellularLocation>
        <location evidence="2">Mitochondrion inner membrane</location>
        <topology evidence="2">Single-pass membrane protein</topology>
    </subcellularLocation>
</comment>
<dbReference type="GO" id="GO:0033617">
    <property type="term" value="P:mitochondrial respiratory chain complex IV assembly"/>
    <property type="evidence" value="ECO:0007669"/>
    <property type="project" value="TreeGrafter"/>
</dbReference>
<dbReference type="EMBL" id="LSSL01000695">
    <property type="protein sequence ID" value="OLY83926.1"/>
    <property type="molecule type" value="Genomic_DNA"/>
</dbReference>
<evidence type="ECO:0000256" key="5">
    <source>
        <dbReference type="ARBA" id="ARBA00019222"/>
    </source>
</evidence>
<keyword evidence="6 11" id="KW-0812">Transmembrane</keyword>
<evidence type="ECO:0000256" key="6">
    <source>
        <dbReference type="ARBA" id="ARBA00022692"/>
    </source>
</evidence>
<evidence type="ECO:0000313" key="12">
    <source>
        <dbReference type="EMBL" id="OLY83926.1"/>
    </source>
</evidence>
<proteinExistence type="inferred from homology"/>
<evidence type="ECO:0000256" key="1">
    <source>
        <dbReference type="ARBA" id="ARBA00002490"/>
    </source>
</evidence>
<name>A0A1R0H468_9FUNG</name>
<gene>
    <name evidence="12" type="ORF">AYI68_g1921</name>
</gene>
<dbReference type="Pfam" id="PF14138">
    <property type="entry name" value="COX16"/>
    <property type="match status" value="1"/>
</dbReference>
<organism evidence="12 13">
    <name type="scientific">Smittium mucronatum</name>
    <dbReference type="NCBI Taxonomy" id="133383"/>
    <lineage>
        <taxon>Eukaryota</taxon>
        <taxon>Fungi</taxon>
        <taxon>Fungi incertae sedis</taxon>
        <taxon>Zoopagomycota</taxon>
        <taxon>Kickxellomycotina</taxon>
        <taxon>Harpellomycetes</taxon>
        <taxon>Harpellales</taxon>
        <taxon>Legeriomycetaceae</taxon>
        <taxon>Smittium</taxon>
    </lineage>
</organism>
<keyword evidence="10 11" id="KW-0472">Membrane</keyword>
<dbReference type="STRING" id="133383.A0A1R0H468"/>
<comment type="caution">
    <text evidence="12">The sequence shown here is derived from an EMBL/GenBank/DDBJ whole genome shotgun (WGS) entry which is preliminary data.</text>
</comment>
<evidence type="ECO:0000256" key="2">
    <source>
        <dbReference type="ARBA" id="ARBA00004434"/>
    </source>
</evidence>
<evidence type="ECO:0000313" key="13">
    <source>
        <dbReference type="Proteomes" id="UP000187455"/>
    </source>
</evidence>
<dbReference type="GO" id="GO:0005743">
    <property type="term" value="C:mitochondrial inner membrane"/>
    <property type="evidence" value="ECO:0007669"/>
    <property type="project" value="UniProtKB-SubCell"/>
</dbReference>
<dbReference type="PANTHER" id="PTHR17130">
    <property type="entry name" value="MITOCHONDRIAL OUTER MEMBRANE PROTEIN 25"/>
    <property type="match status" value="1"/>
</dbReference>
<reference evidence="12 13" key="1">
    <citation type="journal article" date="2016" name="Mol. Biol. Evol.">
        <title>Genome-Wide Survey of Gut Fungi (Harpellales) Reveals the First Horizontally Transferred Ubiquitin Gene from a Mosquito Host.</title>
        <authorList>
            <person name="Wang Y."/>
            <person name="White M.M."/>
            <person name="Kvist S."/>
            <person name="Moncalvo J.M."/>
        </authorList>
    </citation>
    <scope>NUCLEOTIDE SEQUENCE [LARGE SCALE GENOMIC DNA]</scope>
    <source>
        <strain evidence="12 13">ALG-7-W6</strain>
    </source>
</reference>
<protein>
    <recommendedName>
        <fullName evidence="4">Cytochrome c oxidase assembly protein COX16, mitochondrial</fullName>
    </recommendedName>
    <alternativeName>
        <fullName evidence="5">Cytochrome c oxidase assembly protein cox16, mitochondrial</fullName>
    </alternativeName>
</protein>
<comment type="similarity">
    <text evidence="3">Belongs to the COX16 family.</text>
</comment>
<comment type="function">
    <text evidence="1">Required for the assembly of the mitochondrial respiratory chain complex IV (CIV), also known as cytochrome c oxidase. May participate in merging the COX1 and COX2 assembly lines.</text>
</comment>
<keyword evidence="8 11" id="KW-1133">Transmembrane helix</keyword>
<feature type="transmembrane region" description="Helical" evidence="11">
    <location>
        <begin position="24"/>
        <end position="43"/>
    </location>
</feature>
<accession>A0A1R0H468</accession>
<sequence length="110" mass="12920">MFGKKAFRSKGVIDLNKLAKKYPFVFVGIPFIFSTVGGSFLLLPMQKTRYELGDTTIKAEKENVPTQNRVKKRLNMQEEYFRLQQEGEWDDYDIKRVARKPEHEPVFSTK</sequence>
<evidence type="ECO:0000256" key="4">
    <source>
        <dbReference type="ARBA" id="ARBA00015368"/>
    </source>
</evidence>
<evidence type="ECO:0000256" key="10">
    <source>
        <dbReference type="ARBA" id="ARBA00023136"/>
    </source>
</evidence>
<evidence type="ECO:0000256" key="11">
    <source>
        <dbReference type="SAM" id="Phobius"/>
    </source>
</evidence>
<dbReference type="InterPro" id="IPR020164">
    <property type="entry name" value="Cyt_c_Oxase_assmbl_COX16"/>
</dbReference>
<evidence type="ECO:0000256" key="7">
    <source>
        <dbReference type="ARBA" id="ARBA00022792"/>
    </source>
</evidence>
<evidence type="ECO:0000256" key="9">
    <source>
        <dbReference type="ARBA" id="ARBA00023128"/>
    </source>
</evidence>
<dbReference type="AlphaFoldDB" id="A0A1R0H468"/>
<dbReference type="Proteomes" id="UP000187455">
    <property type="component" value="Unassembled WGS sequence"/>
</dbReference>